<comment type="caution">
    <text evidence="2">The sequence shown here is derived from an EMBL/GenBank/DDBJ whole genome shotgun (WGS) entry which is preliminary data.</text>
</comment>
<dbReference type="EMBL" id="DVLP01000414">
    <property type="protein sequence ID" value="HIT76744.1"/>
    <property type="molecule type" value="Genomic_DNA"/>
</dbReference>
<dbReference type="InterPro" id="IPR006311">
    <property type="entry name" value="TAT_signal"/>
</dbReference>
<protein>
    <submittedName>
        <fullName evidence="2">Extracellular solute-binding protein</fullName>
    </submittedName>
</protein>
<dbReference type="Gene3D" id="3.40.190.10">
    <property type="entry name" value="Periplasmic binding protein-like II"/>
    <property type="match status" value="2"/>
</dbReference>
<feature type="signal peptide" evidence="1">
    <location>
        <begin position="1"/>
        <end position="19"/>
    </location>
</feature>
<feature type="chain" id="PRO_5038527639" evidence="1">
    <location>
        <begin position="20"/>
        <end position="540"/>
    </location>
</feature>
<dbReference type="PANTHER" id="PTHR43649:SF12">
    <property type="entry name" value="DIACETYLCHITOBIOSE BINDING PROTEIN DASA"/>
    <property type="match status" value="1"/>
</dbReference>
<dbReference type="InterPro" id="IPR050490">
    <property type="entry name" value="Bact_solute-bd_prot1"/>
</dbReference>
<evidence type="ECO:0000313" key="3">
    <source>
        <dbReference type="Proteomes" id="UP000886842"/>
    </source>
</evidence>
<keyword evidence="1" id="KW-0732">Signal</keyword>
<sequence>MQPITRRSVIQLGAGAATAALVGGCSAGPAGGDGTNLDEPDPNTNLTGMPIVNEPITLQMMTRRSPNTAEDWNAVASMKKMEEISNIAVDWGAIPWEGGTERRNLALASGDYPGILNRMGLGSVDLAKYGEQGTFMALNELIESYMPNLKAILDANPDIRSGITLPDGNIYAMPTVYDPDFDALLMARKLWVRQDWLDDLGLDVPTTVEEFEAYLEAVMADPPVEGVVPFTDGASGTRMIEILGGTFGILNRGRTTLHLDADDSGRARFYPTTDGYRETLEFLNRLYSKDLLPADLFTIDQQKETALGREGLVAATVSMAPSEYFGAVGADYVALPPLKRSSTDPVPSWTSVSSPLAGTGGFVLTDTIEHPIEAARWMDHFYGEEGTRLFFMGVEGESYEKTANGGYELLPEITDNPDGKTPNEALRPYVNYFGGGYAGIVMEDYFMGTENSEQSRAGTEVVADHRLEEVWPAFSYTVDEAAELTGLSVDIDKLVGESVARFINGETALSSWDTHLGQFERIGLPRYLEIQQAALDRYLG</sequence>
<dbReference type="PANTHER" id="PTHR43649">
    <property type="entry name" value="ARABINOSE-BINDING PROTEIN-RELATED"/>
    <property type="match status" value="1"/>
</dbReference>
<proteinExistence type="predicted"/>
<dbReference type="Pfam" id="PF01547">
    <property type="entry name" value="SBP_bac_1"/>
    <property type="match status" value="1"/>
</dbReference>
<dbReference type="PROSITE" id="PS51318">
    <property type="entry name" value="TAT"/>
    <property type="match status" value="1"/>
</dbReference>
<reference evidence="2" key="2">
    <citation type="journal article" date="2021" name="PeerJ">
        <title>Extensive microbial diversity within the chicken gut microbiome revealed by metagenomics and culture.</title>
        <authorList>
            <person name="Gilroy R."/>
            <person name="Ravi A."/>
            <person name="Getino M."/>
            <person name="Pursley I."/>
            <person name="Horton D.L."/>
            <person name="Alikhan N.F."/>
            <person name="Baker D."/>
            <person name="Gharbi K."/>
            <person name="Hall N."/>
            <person name="Watson M."/>
            <person name="Adriaenssens E.M."/>
            <person name="Foster-Nyarko E."/>
            <person name="Jarju S."/>
            <person name="Secka A."/>
            <person name="Antonio M."/>
            <person name="Oren A."/>
            <person name="Chaudhuri R.R."/>
            <person name="La Ragione R."/>
            <person name="Hildebrand F."/>
            <person name="Pallen M.J."/>
        </authorList>
    </citation>
    <scope>NUCLEOTIDE SEQUENCE</scope>
    <source>
        <strain evidence="2">ChiGjej1B1-24693</strain>
    </source>
</reference>
<gene>
    <name evidence="2" type="ORF">IAA98_14285</name>
</gene>
<dbReference type="PROSITE" id="PS51257">
    <property type="entry name" value="PROKAR_LIPOPROTEIN"/>
    <property type="match status" value="1"/>
</dbReference>
<name>A0A9D1KMV1_9ACTN</name>
<evidence type="ECO:0000256" key="1">
    <source>
        <dbReference type="SAM" id="SignalP"/>
    </source>
</evidence>
<accession>A0A9D1KMV1</accession>
<dbReference type="InterPro" id="IPR006059">
    <property type="entry name" value="SBP"/>
</dbReference>
<evidence type="ECO:0000313" key="2">
    <source>
        <dbReference type="EMBL" id="HIT76744.1"/>
    </source>
</evidence>
<dbReference type="Proteomes" id="UP000886842">
    <property type="component" value="Unassembled WGS sequence"/>
</dbReference>
<organism evidence="2 3">
    <name type="scientific">Candidatus Avipropionibacterium avicola</name>
    <dbReference type="NCBI Taxonomy" id="2840701"/>
    <lineage>
        <taxon>Bacteria</taxon>
        <taxon>Bacillati</taxon>
        <taxon>Actinomycetota</taxon>
        <taxon>Actinomycetes</taxon>
        <taxon>Propionibacteriales</taxon>
        <taxon>Propionibacteriaceae</taxon>
        <taxon>Propionibacteriaceae incertae sedis</taxon>
        <taxon>Candidatus Avipropionibacterium</taxon>
    </lineage>
</organism>
<dbReference type="AlphaFoldDB" id="A0A9D1KMV1"/>
<reference evidence="2" key="1">
    <citation type="submission" date="2020-10" db="EMBL/GenBank/DDBJ databases">
        <authorList>
            <person name="Gilroy R."/>
        </authorList>
    </citation>
    <scope>NUCLEOTIDE SEQUENCE</scope>
    <source>
        <strain evidence="2">ChiGjej1B1-24693</strain>
    </source>
</reference>
<dbReference type="SUPFAM" id="SSF53850">
    <property type="entry name" value="Periplasmic binding protein-like II"/>
    <property type="match status" value="1"/>
</dbReference>